<protein>
    <submittedName>
        <fullName evidence="2">Uncharacterized protein</fullName>
    </submittedName>
</protein>
<evidence type="ECO:0000313" key="2">
    <source>
        <dbReference type="EMBL" id="GAG95796.1"/>
    </source>
</evidence>
<comment type="caution">
    <text evidence="2">The sequence shown here is derived from an EMBL/GenBank/DDBJ whole genome shotgun (WGS) entry which is preliminary data.</text>
</comment>
<proteinExistence type="predicted"/>
<reference evidence="2" key="1">
    <citation type="journal article" date="2014" name="Front. Microbiol.">
        <title>High frequency of phylogenetically diverse reductive dehalogenase-homologous genes in deep subseafloor sedimentary metagenomes.</title>
        <authorList>
            <person name="Kawai M."/>
            <person name="Futagami T."/>
            <person name="Toyoda A."/>
            <person name="Takaki Y."/>
            <person name="Nishi S."/>
            <person name="Hori S."/>
            <person name="Arai W."/>
            <person name="Tsubouchi T."/>
            <person name="Morono Y."/>
            <person name="Uchiyama I."/>
            <person name="Ito T."/>
            <person name="Fujiyama A."/>
            <person name="Inagaki F."/>
            <person name="Takami H."/>
        </authorList>
    </citation>
    <scope>NUCLEOTIDE SEQUENCE</scope>
    <source>
        <strain evidence="2">Expedition CK06-06</strain>
    </source>
</reference>
<sequence length="64" mass="7630">MSKRDKDNYKNYKQVEEGSGNGQDIEEMVEYKKPGKKEPKSDLKKEIREELQAEELEEEIELLR</sequence>
<evidence type="ECO:0000256" key="1">
    <source>
        <dbReference type="SAM" id="MobiDB-lite"/>
    </source>
</evidence>
<feature type="compositionally biased region" description="Basic and acidic residues" evidence="1">
    <location>
        <begin position="1"/>
        <end position="16"/>
    </location>
</feature>
<organism evidence="2">
    <name type="scientific">marine sediment metagenome</name>
    <dbReference type="NCBI Taxonomy" id="412755"/>
    <lineage>
        <taxon>unclassified sequences</taxon>
        <taxon>metagenomes</taxon>
        <taxon>ecological metagenomes</taxon>
    </lineage>
</organism>
<feature type="non-terminal residue" evidence="2">
    <location>
        <position position="64"/>
    </location>
</feature>
<dbReference type="AlphaFoldDB" id="X1DH85"/>
<accession>X1DH85</accession>
<dbReference type="EMBL" id="BART01026346">
    <property type="protein sequence ID" value="GAG95796.1"/>
    <property type="molecule type" value="Genomic_DNA"/>
</dbReference>
<feature type="region of interest" description="Disordered" evidence="1">
    <location>
        <begin position="1"/>
        <end position="45"/>
    </location>
</feature>
<gene>
    <name evidence="2" type="ORF">S01H4_47024</name>
</gene>
<name>X1DH85_9ZZZZ</name>
<feature type="compositionally biased region" description="Basic and acidic residues" evidence="1">
    <location>
        <begin position="29"/>
        <end position="45"/>
    </location>
</feature>